<dbReference type="RefSeq" id="WP_106600818.1">
    <property type="nucleotide sequence ID" value="NZ_PYGK01000002.1"/>
</dbReference>
<dbReference type="AlphaFoldDB" id="A0A2P8GKN1"/>
<protein>
    <submittedName>
        <fullName evidence="1">Uncharacterized protein</fullName>
    </submittedName>
</protein>
<name>A0A2P8GKN1_9BACT</name>
<sequence>MRQFLDLVNTRNKQILHADAIATRINEIDSEIGSIHTEVLSTKGRLLETENPYLPANIIFFEKANNRII</sequence>
<dbReference type="Proteomes" id="UP000240978">
    <property type="component" value="Unassembled WGS sequence"/>
</dbReference>
<comment type="caution">
    <text evidence="1">The sequence shown here is derived from an EMBL/GenBank/DDBJ whole genome shotgun (WGS) entry which is preliminary data.</text>
</comment>
<organism evidence="1 2">
    <name type="scientific">Chitinophaga ginsengisoli</name>
    <dbReference type="NCBI Taxonomy" id="363837"/>
    <lineage>
        <taxon>Bacteria</taxon>
        <taxon>Pseudomonadati</taxon>
        <taxon>Bacteroidota</taxon>
        <taxon>Chitinophagia</taxon>
        <taxon>Chitinophagales</taxon>
        <taxon>Chitinophagaceae</taxon>
        <taxon>Chitinophaga</taxon>
    </lineage>
</organism>
<evidence type="ECO:0000313" key="2">
    <source>
        <dbReference type="Proteomes" id="UP000240978"/>
    </source>
</evidence>
<proteinExistence type="predicted"/>
<keyword evidence="2" id="KW-1185">Reference proteome</keyword>
<dbReference type="EMBL" id="PYGK01000002">
    <property type="protein sequence ID" value="PSL34528.1"/>
    <property type="molecule type" value="Genomic_DNA"/>
</dbReference>
<evidence type="ECO:0000313" key="1">
    <source>
        <dbReference type="EMBL" id="PSL34528.1"/>
    </source>
</evidence>
<accession>A0A2P8GKN1</accession>
<reference evidence="1 2" key="1">
    <citation type="submission" date="2018-03" db="EMBL/GenBank/DDBJ databases">
        <title>Genomic Encyclopedia of Archaeal and Bacterial Type Strains, Phase II (KMG-II): from individual species to whole genera.</title>
        <authorList>
            <person name="Goeker M."/>
        </authorList>
    </citation>
    <scope>NUCLEOTIDE SEQUENCE [LARGE SCALE GENOMIC DNA]</scope>
    <source>
        <strain evidence="1 2">DSM 18107</strain>
    </source>
</reference>
<gene>
    <name evidence="1" type="ORF">CLV42_10299</name>
</gene>